<protein>
    <submittedName>
        <fullName evidence="2">Uncharacterized protein</fullName>
    </submittedName>
</protein>
<organism evidence="2 3">
    <name type="scientific">Aduncisulcus paluster</name>
    <dbReference type="NCBI Taxonomy" id="2918883"/>
    <lineage>
        <taxon>Eukaryota</taxon>
        <taxon>Metamonada</taxon>
        <taxon>Carpediemonas-like organisms</taxon>
        <taxon>Aduncisulcus</taxon>
    </lineage>
</organism>
<evidence type="ECO:0000256" key="1">
    <source>
        <dbReference type="SAM" id="MobiDB-lite"/>
    </source>
</evidence>
<keyword evidence="3" id="KW-1185">Reference proteome</keyword>
<accession>A0ABQ5KR85</accession>
<evidence type="ECO:0000313" key="3">
    <source>
        <dbReference type="Proteomes" id="UP001057375"/>
    </source>
</evidence>
<reference evidence="2" key="1">
    <citation type="submission" date="2022-03" db="EMBL/GenBank/DDBJ databases">
        <title>Draft genome sequence of Aduncisulcus paluster, a free-living microaerophilic Fornicata.</title>
        <authorList>
            <person name="Yuyama I."/>
            <person name="Kume K."/>
            <person name="Tamura T."/>
            <person name="Inagaki Y."/>
            <person name="Hashimoto T."/>
        </authorList>
    </citation>
    <scope>NUCLEOTIDE SEQUENCE</scope>
    <source>
        <strain evidence="2">NY0171</strain>
    </source>
</reference>
<proteinExistence type="predicted"/>
<feature type="region of interest" description="Disordered" evidence="1">
    <location>
        <begin position="87"/>
        <end position="106"/>
    </location>
</feature>
<dbReference type="EMBL" id="BQXS01003252">
    <property type="protein sequence ID" value="GKT33884.1"/>
    <property type="molecule type" value="Genomic_DNA"/>
</dbReference>
<feature type="compositionally biased region" description="Polar residues" evidence="1">
    <location>
        <begin position="179"/>
        <end position="198"/>
    </location>
</feature>
<feature type="compositionally biased region" description="Polar residues" evidence="1">
    <location>
        <begin position="118"/>
        <end position="127"/>
    </location>
</feature>
<feature type="compositionally biased region" description="Polar residues" evidence="1">
    <location>
        <begin position="143"/>
        <end position="154"/>
    </location>
</feature>
<name>A0ABQ5KR85_9EUKA</name>
<feature type="non-terminal residue" evidence="2">
    <location>
        <position position="1"/>
    </location>
</feature>
<dbReference type="Proteomes" id="UP001057375">
    <property type="component" value="Unassembled WGS sequence"/>
</dbReference>
<feature type="compositionally biased region" description="Basic and acidic residues" evidence="1">
    <location>
        <begin position="218"/>
        <end position="235"/>
    </location>
</feature>
<feature type="compositionally biased region" description="Polar residues" evidence="1">
    <location>
        <begin position="91"/>
        <end position="106"/>
    </location>
</feature>
<feature type="region of interest" description="Disordered" evidence="1">
    <location>
        <begin position="115"/>
        <end position="235"/>
    </location>
</feature>
<sequence length="235" mass="25865">QEKSAMLLRIDSVEKRMASVVASIPFSSLSVFADGLQQERNERRKLVEYCQSVQDEVRGVSRGFTTFQSAMRDELSELKVFSKRSLPVSHATPSSASTTMNPNVIQRQSMPSFKRFSRSVSSGTLHDSSVKPDRSNNRHKLGSISSFKGQQHSIDQVPGTQPMMIYASSSSSSSSSVSEKSLITSQTPSVPQPSTQLLDGTDIQEKSRPIHSIINNSKNRDDEQGEKVVEAPRSA</sequence>
<feature type="non-terminal residue" evidence="2">
    <location>
        <position position="235"/>
    </location>
</feature>
<evidence type="ECO:0000313" key="2">
    <source>
        <dbReference type="EMBL" id="GKT33884.1"/>
    </source>
</evidence>
<comment type="caution">
    <text evidence="2">The sequence shown here is derived from an EMBL/GenBank/DDBJ whole genome shotgun (WGS) entry which is preliminary data.</text>
</comment>
<feature type="compositionally biased region" description="Low complexity" evidence="1">
    <location>
        <begin position="168"/>
        <end position="178"/>
    </location>
</feature>
<gene>
    <name evidence="2" type="ORF">ADUPG1_002683</name>
</gene>